<comment type="caution">
    <text evidence="1">The sequence shown here is derived from an EMBL/GenBank/DDBJ whole genome shotgun (WGS) entry which is preliminary data.</text>
</comment>
<gene>
    <name evidence="1" type="ORF">MNODULE_22230</name>
</gene>
<accession>A0A7X6DU70</accession>
<proteinExistence type="predicted"/>
<protein>
    <submittedName>
        <fullName evidence="1">DUF2384 domain-containing protein</fullName>
    </submittedName>
</protein>
<sequence>MPRWLNSSHPDFAGRTPKQIIIEGEAQALIDDLNEIRAGALR</sequence>
<evidence type="ECO:0000313" key="2">
    <source>
        <dbReference type="Proteomes" id="UP000534783"/>
    </source>
</evidence>
<organism evidence="1 2">
    <name type="scientific">Candidatus Manganitrophus noduliformans</name>
    <dbReference type="NCBI Taxonomy" id="2606439"/>
    <lineage>
        <taxon>Bacteria</taxon>
        <taxon>Pseudomonadati</taxon>
        <taxon>Nitrospirota</taxon>
        <taxon>Nitrospiria</taxon>
        <taxon>Candidatus Troglogloeales</taxon>
        <taxon>Candidatus Manganitrophaceae</taxon>
        <taxon>Candidatus Manganitrophus</taxon>
    </lineage>
</organism>
<name>A0A7X6DU70_9BACT</name>
<keyword evidence="2" id="KW-1185">Reference proteome</keyword>
<dbReference type="EMBL" id="VTOW01000007">
    <property type="protein sequence ID" value="NKE73482.1"/>
    <property type="molecule type" value="Genomic_DNA"/>
</dbReference>
<dbReference type="AlphaFoldDB" id="A0A7X6DU70"/>
<reference evidence="1 2" key="1">
    <citation type="journal article" date="2020" name="Nature">
        <title>Bacterial chemolithoautotrophy via manganese oxidation.</title>
        <authorList>
            <person name="Yu H."/>
            <person name="Leadbetter J.R."/>
        </authorList>
    </citation>
    <scope>NUCLEOTIDE SEQUENCE [LARGE SCALE GENOMIC DNA]</scope>
    <source>
        <strain evidence="1 2">Mn-1</strain>
    </source>
</reference>
<dbReference type="Proteomes" id="UP000534783">
    <property type="component" value="Unassembled WGS sequence"/>
</dbReference>
<evidence type="ECO:0000313" key="1">
    <source>
        <dbReference type="EMBL" id="NKE73482.1"/>
    </source>
</evidence>